<feature type="compositionally biased region" description="Low complexity" evidence="1">
    <location>
        <begin position="235"/>
        <end position="251"/>
    </location>
</feature>
<feature type="chain" id="PRO_5042133944" description="PE-PGRS family protein" evidence="2">
    <location>
        <begin position="23"/>
        <end position="464"/>
    </location>
</feature>
<organism evidence="3 4">
    <name type="scientific">Xanthocytophaga agilis</name>
    <dbReference type="NCBI Taxonomy" id="3048010"/>
    <lineage>
        <taxon>Bacteria</taxon>
        <taxon>Pseudomonadati</taxon>
        <taxon>Bacteroidota</taxon>
        <taxon>Cytophagia</taxon>
        <taxon>Cytophagales</taxon>
        <taxon>Rhodocytophagaceae</taxon>
        <taxon>Xanthocytophaga</taxon>
    </lineage>
</organism>
<gene>
    <name evidence="3" type="ORF">QNI22_17285</name>
</gene>
<feature type="region of interest" description="Disordered" evidence="1">
    <location>
        <begin position="235"/>
        <end position="271"/>
    </location>
</feature>
<evidence type="ECO:0000256" key="2">
    <source>
        <dbReference type="SAM" id="SignalP"/>
    </source>
</evidence>
<keyword evidence="2" id="KW-0732">Signal</keyword>
<feature type="signal peptide" evidence="2">
    <location>
        <begin position="1"/>
        <end position="22"/>
    </location>
</feature>
<evidence type="ECO:0008006" key="5">
    <source>
        <dbReference type="Google" id="ProtNLM"/>
    </source>
</evidence>
<dbReference type="Proteomes" id="UP001232063">
    <property type="component" value="Unassembled WGS sequence"/>
</dbReference>
<feature type="region of interest" description="Disordered" evidence="1">
    <location>
        <begin position="318"/>
        <end position="380"/>
    </location>
</feature>
<keyword evidence="4" id="KW-1185">Reference proteome</keyword>
<dbReference type="RefSeq" id="WP_314512468.1">
    <property type="nucleotide sequence ID" value="NZ_JASJOU010000005.1"/>
</dbReference>
<comment type="caution">
    <text evidence="3">The sequence shown here is derived from an EMBL/GenBank/DDBJ whole genome shotgun (WGS) entry which is preliminary data.</text>
</comment>
<protein>
    <recommendedName>
        <fullName evidence="5">PE-PGRS family protein</fullName>
    </recommendedName>
</protein>
<reference evidence="3" key="1">
    <citation type="submission" date="2023-05" db="EMBL/GenBank/DDBJ databases">
        <authorList>
            <person name="Zhang X."/>
        </authorList>
    </citation>
    <scope>NUCLEOTIDE SEQUENCE</scope>
    <source>
        <strain evidence="3">BD1B2-1</strain>
    </source>
</reference>
<evidence type="ECO:0000256" key="1">
    <source>
        <dbReference type="SAM" id="MobiDB-lite"/>
    </source>
</evidence>
<feature type="compositionally biased region" description="Gly residues" evidence="1">
    <location>
        <begin position="252"/>
        <end position="264"/>
    </location>
</feature>
<feature type="compositionally biased region" description="Low complexity" evidence="1">
    <location>
        <begin position="432"/>
        <end position="445"/>
    </location>
</feature>
<feature type="compositionally biased region" description="Gly residues" evidence="1">
    <location>
        <begin position="321"/>
        <end position="339"/>
    </location>
</feature>
<dbReference type="EMBL" id="JASJOU010000005">
    <property type="protein sequence ID" value="MDJ1502424.1"/>
    <property type="molecule type" value="Genomic_DNA"/>
</dbReference>
<sequence length="464" mass="49217">MKRIFTHLLCLCIVGMANPANAQFSDSVKISLEKEKLVFPGNTLSIGFSFVSKEGKVSQTKGLLNGKIPWRKLYIESTIEPRIRNGVLHIPHDLALIKQKSFTIRVYDRKKKTLYSEIPIPYHFPVAIKPELPDDFVKAPGFNTPFALALQWSDGSTSVVNQKRGGMISLADFNYRVEGGEIKRNHLYIWPDAYAIPNHTVAVYAYSKDFIIPESGAVSFKLDYKAKYSYNTSSSDGRMGFSGSSGSNGSSGCHGGNGGWGSPGENGEPGHDIKVTVDAYFDDILQTTLVDAKVTDLQTGRSNFYRIDAEQGNLFIRARGGDGGRGGSGGNGGDGGAGVDGKTETKKKKINDSTYVDEVIRHPGTHGGNGGDGGNGAPGGHGGDGGNIYIYHTKAAEPYLHVIKAISVGGSGGWGGSGGSAGSGGRGGSGEPSGRSGSNGRPGMSGFNGSSGRRGEVVYYRERE</sequence>
<feature type="compositionally biased region" description="Basic and acidic residues" evidence="1">
    <location>
        <begin position="453"/>
        <end position="464"/>
    </location>
</feature>
<evidence type="ECO:0000313" key="3">
    <source>
        <dbReference type="EMBL" id="MDJ1502424.1"/>
    </source>
</evidence>
<proteinExistence type="predicted"/>
<accession>A0AAE3R2A1</accession>
<feature type="region of interest" description="Disordered" evidence="1">
    <location>
        <begin position="415"/>
        <end position="464"/>
    </location>
</feature>
<evidence type="ECO:0000313" key="4">
    <source>
        <dbReference type="Proteomes" id="UP001232063"/>
    </source>
</evidence>
<feature type="compositionally biased region" description="Gly residues" evidence="1">
    <location>
        <begin position="415"/>
        <end position="431"/>
    </location>
</feature>
<dbReference type="AlphaFoldDB" id="A0AAE3R2A1"/>
<name>A0AAE3R2A1_9BACT</name>
<feature type="compositionally biased region" description="Gly residues" evidence="1">
    <location>
        <begin position="365"/>
        <end position="380"/>
    </location>
</feature>